<accession>A0A0E0BRQ0</accession>
<dbReference type="Proteomes" id="UP000026961">
    <property type="component" value="Chromosome 12"/>
</dbReference>
<sequence>MVHPLGRTSMGRQRIEIRRIDNKERRQVTFTKRRGGLFKKASELALLTGASVAVVVFSPAKHVYAFGHPSVDAVLRSYASVPGEAAAVAPVPVHGSSGGEDVDLLGLRLAADDTGAQVAAEHARMRDVAARIVQAKAGRWFWWEAHVDALGEAELPEFVTALKKLRDNVGRHANALLAPQPPPLPLQQKQRRRRSPSGPGCPPLAATPRAAPNSCRQVTATSRSSAVRRSSKTYTIPSASTPAHKTSRSSAVRRSSKTYTIPSASTPAHKISGCCHSPEEDHDPLSLLALLGSWLSLLVLLGSWAVQPEDFWFSAPKKGIMVFALPGEPGLTEVAGDFKIQFHDRQGDFYCWLNTTMMENRVTLNPTDLDDFDKRKLPSPGFQVEVVLVDYDGSQPPKPKPAAASTDQKSEADSSTGTVAKGNNASSAEVSNKESARNDKDDVFSDSEAEDGSSKGRREKVSRNVEGTTNAAKASETSSVQKEASASASRIEKVSITSEQGSARTPDAAPLKSGVSSKSSSTTAPPPPPAAADSSMSEFKAIAADASVFSFGDEDDYESE</sequence>
<dbReference type="PROSITE" id="PS50066">
    <property type="entry name" value="MADS_BOX_2"/>
    <property type="match status" value="1"/>
</dbReference>
<dbReference type="Gene3D" id="2.60.40.1110">
    <property type="match status" value="1"/>
</dbReference>
<dbReference type="HOGENOM" id="CLU_486973_0_0_1"/>
<feature type="compositionally biased region" description="Polar residues" evidence="7">
    <location>
        <begin position="232"/>
        <end position="264"/>
    </location>
</feature>
<feature type="compositionally biased region" description="Low complexity" evidence="7">
    <location>
        <begin position="218"/>
        <end position="228"/>
    </location>
</feature>
<feature type="region of interest" description="Disordered" evidence="7">
    <location>
        <begin position="391"/>
        <end position="538"/>
    </location>
</feature>
<keyword evidence="4" id="KW-0238">DNA-binding</keyword>
<dbReference type="eggNOG" id="KOG0014">
    <property type="taxonomic scope" value="Eukaryota"/>
</dbReference>
<dbReference type="PRINTS" id="PR00404">
    <property type="entry name" value="MADSDOMAIN"/>
</dbReference>
<feature type="compositionally biased region" description="Polar residues" evidence="7">
    <location>
        <begin position="465"/>
        <end position="488"/>
    </location>
</feature>
<dbReference type="Pfam" id="PF00319">
    <property type="entry name" value="SRF-TF"/>
    <property type="match status" value="1"/>
</dbReference>
<dbReference type="STRING" id="40148.A0A0E0BRQ0"/>
<dbReference type="InterPro" id="IPR036879">
    <property type="entry name" value="TF_MADSbox_sf"/>
</dbReference>
<dbReference type="PANTHER" id="PTHR11945">
    <property type="entry name" value="MADS BOX PROTEIN"/>
    <property type="match status" value="1"/>
</dbReference>
<dbReference type="InterPro" id="IPR055183">
    <property type="entry name" value="PTEN2A/B_C2"/>
</dbReference>
<dbReference type="GO" id="GO:0000978">
    <property type="term" value="F:RNA polymerase II cis-regulatory region sequence-specific DNA binding"/>
    <property type="evidence" value="ECO:0007669"/>
    <property type="project" value="TreeGrafter"/>
</dbReference>
<name>A0A0E0BRQ0_9ORYZ</name>
<dbReference type="Pfam" id="PF22918">
    <property type="entry name" value="PTEN2_C2"/>
    <property type="match status" value="1"/>
</dbReference>
<proteinExistence type="predicted"/>
<evidence type="ECO:0000256" key="6">
    <source>
        <dbReference type="ARBA" id="ARBA00023242"/>
    </source>
</evidence>
<dbReference type="SMART" id="SM01326">
    <property type="entry name" value="PTEN_C2"/>
    <property type="match status" value="1"/>
</dbReference>
<dbReference type="SMART" id="SM00432">
    <property type="entry name" value="MADS"/>
    <property type="match status" value="1"/>
</dbReference>
<reference evidence="10" key="2">
    <citation type="submission" date="2018-05" db="EMBL/GenBank/DDBJ databases">
        <title>OgluRS3 (Oryza glumaepatula Reference Sequence Version 3).</title>
        <authorList>
            <person name="Zhang J."/>
            <person name="Kudrna D."/>
            <person name="Lee S."/>
            <person name="Talag J."/>
            <person name="Welchert J."/>
            <person name="Wing R.A."/>
        </authorList>
    </citation>
    <scope>NUCLEOTIDE SEQUENCE [LARGE SCALE GENOMIC DNA]</scope>
</reference>
<dbReference type="eggNOG" id="KOG2283">
    <property type="taxonomic scope" value="Eukaryota"/>
</dbReference>
<evidence type="ECO:0000259" key="9">
    <source>
        <dbReference type="PROSITE" id="PS51182"/>
    </source>
</evidence>
<keyword evidence="3" id="KW-0805">Transcription regulation</keyword>
<evidence type="ECO:0000256" key="7">
    <source>
        <dbReference type="SAM" id="MobiDB-lite"/>
    </source>
</evidence>
<feature type="region of interest" description="Disordered" evidence="7">
    <location>
        <begin position="173"/>
        <end position="264"/>
    </location>
</feature>
<feature type="domain" description="MADS-box" evidence="8">
    <location>
        <begin position="10"/>
        <end position="70"/>
    </location>
</feature>
<dbReference type="GO" id="GO:0000981">
    <property type="term" value="F:DNA-binding transcription factor activity, RNA polymerase II-specific"/>
    <property type="evidence" value="ECO:0007669"/>
    <property type="project" value="TreeGrafter"/>
</dbReference>
<dbReference type="InterPro" id="IPR035892">
    <property type="entry name" value="C2_domain_sf"/>
</dbReference>
<dbReference type="Gene3D" id="3.40.1810.10">
    <property type="entry name" value="Transcription factor, MADS-box"/>
    <property type="match status" value="1"/>
</dbReference>
<dbReference type="GO" id="GO:0045944">
    <property type="term" value="P:positive regulation of transcription by RNA polymerase II"/>
    <property type="evidence" value="ECO:0007669"/>
    <property type="project" value="InterPro"/>
</dbReference>
<protein>
    <recommendedName>
        <fullName evidence="12">MADS-box domain-containing protein</fullName>
    </recommendedName>
</protein>
<keyword evidence="6" id="KW-0539">Nucleus</keyword>
<feature type="compositionally biased region" description="Polar residues" evidence="7">
    <location>
        <begin position="413"/>
        <end position="430"/>
    </location>
</feature>
<dbReference type="InterPro" id="IPR002100">
    <property type="entry name" value="TF_MADSbox"/>
</dbReference>
<dbReference type="InterPro" id="IPR033896">
    <property type="entry name" value="MEF2-like_N"/>
</dbReference>
<evidence type="ECO:0000256" key="2">
    <source>
        <dbReference type="ARBA" id="ARBA00022912"/>
    </source>
</evidence>
<dbReference type="EnsemblPlants" id="OGLUM12G10680.1">
    <property type="protein sequence ID" value="OGLUM12G10680.1"/>
    <property type="gene ID" value="OGLUM12G10680"/>
</dbReference>
<dbReference type="Gramene" id="OGLUM12G10680.1">
    <property type="protein sequence ID" value="OGLUM12G10680.1"/>
    <property type="gene ID" value="OGLUM12G10680"/>
</dbReference>
<dbReference type="GO" id="GO:0005634">
    <property type="term" value="C:nucleus"/>
    <property type="evidence" value="ECO:0007669"/>
    <property type="project" value="UniProtKB-SubCell"/>
</dbReference>
<dbReference type="InterPro" id="IPR014020">
    <property type="entry name" value="Tensin_C2-dom"/>
</dbReference>
<evidence type="ECO:0000313" key="11">
    <source>
        <dbReference type="Proteomes" id="UP000026961"/>
    </source>
</evidence>
<keyword evidence="11" id="KW-1185">Reference proteome</keyword>
<feature type="domain" description="C2 tensin-type" evidence="9">
    <location>
        <begin position="248"/>
        <end position="391"/>
    </location>
</feature>
<keyword evidence="2" id="KW-0904">Protein phosphatase</keyword>
<dbReference type="AlphaFoldDB" id="A0A0E0BRQ0"/>
<dbReference type="PROSITE" id="PS00350">
    <property type="entry name" value="MADS_BOX_1"/>
    <property type="match status" value="1"/>
</dbReference>
<evidence type="ECO:0008006" key="12">
    <source>
        <dbReference type="Google" id="ProtNLM"/>
    </source>
</evidence>
<feature type="compositionally biased region" description="Low complexity" evidence="7">
    <location>
        <begin position="509"/>
        <end position="523"/>
    </location>
</feature>
<feature type="compositionally biased region" description="Basic and acidic residues" evidence="7">
    <location>
        <begin position="452"/>
        <end position="463"/>
    </location>
</feature>
<dbReference type="GO" id="GO:0046983">
    <property type="term" value="F:protein dimerization activity"/>
    <property type="evidence" value="ECO:0007669"/>
    <property type="project" value="InterPro"/>
</dbReference>
<evidence type="ECO:0000256" key="1">
    <source>
        <dbReference type="ARBA" id="ARBA00004123"/>
    </source>
</evidence>
<comment type="subcellular location">
    <subcellularLocation>
        <location evidence="1">Nucleus</location>
    </subcellularLocation>
</comment>
<evidence type="ECO:0000313" key="10">
    <source>
        <dbReference type="EnsemblPlants" id="OGLUM12G10680.1"/>
    </source>
</evidence>
<evidence type="ECO:0000256" key="4">
    <source>
        <dbReference type="ARBA" id="ARBA00023125"/>
    </source>
</evidence>
<dbReference type="CDD" id="cd00265">
    <property type="entry name" value="MADS_MEF2_like"/>
    <property type="match status" value="1"/>
</dbReference>
<evidence type="ECO:0000259" key="8">
    <source>
        <dbReference type="PROSITE" id="PS50066"/>
    </source>
</evidence>
<dbReference type="SUPFAM" id="SSF55455">
    <property type="entry name" value="SRF-like"/>
    <property type="match status" value="1"/>
</dbReference>
<evidence type="ECO:0000256" key="3">
    <source>
        <dbReference type="ARBA" id="ARBA00023015"/>
    </source>
</evidence>
<dbReference type="GO" id="GO:0004721">
    <property type="term" value="F:phosphoprotein phosphatase activity"/>
    <property type="evidence" value="ECO:0007669"/>
    <property type="project" value="UniProtKB-KW"/>
</dbReference>
<dbReference type="FunFam" id="3.40.1810.10:FF:000006">
    <property type="entry name" value="Agamous-like MADS-box protein AGL62"/>
    <property type="match status" value="1"/>
</dbReference>
<feature type="compositionally biased region" description="Basic and acidic residues" evidence="7">
    <location>
        <begin position="431"/>
        <end position="443"/>
    </location>
</feature>
<evidence type="ECO:0000256" key="5">
    <source>
        <dbReference type="ARBA" id="ARBA00023163"/>
    </source>
</evidence>
<dbReference type="PANTHER" id="PTHR11945:SF776">
    <property type="entry name" value="AGAMOUS-LIKE 50-RELATED"/>
    <property type="match status" value="1"/>
</dbReference>
<keyword evidence="2" id="KW-0378">Hydrolase</keyword>
<dbReference type="SUPFAM" id="SSF49562">
    <property type="entry name" value="C2 domain (Calcium/lipid-binding domain, CaLB)"/>
    <property type="match status" value="1"/>
</dbReference>
<organism evidence="10">
    <name type="scientific">Oryza glumipatula</name>
    <dbReference type="NCBI Taxonomy" id="40148"/>
    <lineage>
        <taxon>Eukaryota</taxon>
        <taxon>Viridiplantae</taxon>
        <taxon>Streptophyta</taxon>
        <taxon>Embryophyta</taxon>
        <taxon>Tracheophyta</taxon>
        <taxon>Spermatophyta</taxon>
        <taxon>Magnoliopsida</taxon>
        <taxon>Liliopsida</taxon>
        <taxon>Poales</taxon>
        <taxon>Poaceae</taxon>
        <taxon>BOP clade</taxon>
        <taxon>Oryzoideae</taxon>
        <taxon>Oryzeae</taxon>
        <taxon>Oryzinae</taxon>
        <taxon>Oryza</taxon>
    </lineage>
</organism>
<dbReference type="PROSITE" id="PS51182">
    <property type="entry name" value="C2_TENSIN"/>
    <property type="match status" value="1"/>
</dbReference>
<reference evidence="10" key="1">
    <citation type="submission" date="2015-04" db="UniProtKB">
        <authorList>
            <consortium name="EnsemblPlants"/>
        </authorList>
    </citation>
    <scope>IDENTIFICATION</scope>
</reference>
<keyword evidence="5" id="KW-0804">Transcription</keyword>